<dbReference type="PANTHER" id="PTHR46534:SF1">
    <property type="entry name" value="IGGFC-BINDING PROTEIN N-TERMINAL DOMAIN-CONTAINING PROTEIN"/>
    <property type="match status" value="1"/>
</dbReference>
<dbReference type="InterPro" id="IPR035234">
    <property type="entry name" value="IgGFc-bd_N"/>
</dbReference>
<evidence type="ECO:0000313" key="3">
    <source>
        <dbReference type="EnsemblMetazoa" id="XP_038052255.1"/>
    </source>
</evidence>
<dbReference type="OrthoDB" id="10005154at2759"/>
<dbReference type="OMA" id="HTIKTAN"/>
<keyword evidence="1" id="KW-0732">Signal</keyword>
<feature type="signal peptide" evidence="1">
    <location>
        <begin position="1"/>
        <end position="26"/>
    </location>
</feature>
<dbReference type="Proteomes" id="UP000887568">
    <property type="component" value="Unplaced"/>
</dbReference>
<feature type="domain" description="IgGFc-binding protein N-terminal" evidence="2">
    <location>
        <begin position="136"/>
        <end position="433"/>
    </location>
</feature>
<organism evidence="3 4">
    <name type="scientific">Patiria miniata</name>
    <name type="common">Bat star</name>
    <name type="synonym">Asterina miniata</name>
    <dbReference type="NCBI Taxonomy" id="46514"/>
    <lineage>
        <taxon>Eukaryota</taxon>
        <taxon>Metazoa</taxon>
        <taxon>Echinodermata</taxon>
        <taxon>Eleutherozoa</taxon>
        <taxon>Asterozoa</taxon>
        <taxon>Asteroidea</taxon>
        <taxon>Valvatacea</taxon>
        <taxon>Valvatida</taxon>
        <taxon>Asterinidae</taxon>
        <taxon>Patiria</taxon>
    </lineage>
</organism>
<proteinExistence type="predicted"/>
<reference evidence="3" key="1">
    <citation type="submission" date="2022-11" db="UniProtKB">
        <authorList>
            <consortium name="EnsemblMetazoa"/>
        </authorList>
    </citation>
    <scope>IDENTIFICATION</scope>
</reference>
<dbReference type="PANTHER" id="PTHR46534">
    <property type="entry name" value="IGGFC_BINDING DOMAIN-CONTAINING PROTEIN"/>
    <property type="match status" value="1"/>
</dbReference>
<evidence type="ECO:0000256" key="1">
    <source>
        <dbReference type="SAM" id="SignalP"/>
    </source>
</evidence>
<name>A0A913ZMD2_PATMI</name>
<dbReference type="RefSeq" id="XP_038052255.1">
    <property type="nucleotide sequence ID" value="XM_038196327.1"/>
</dbReference>
<keyword evidence="4" id="KW-1185">Reference proteome</keyword>
<sequence>MDHSLAHHILCVVVLFFAIPEKPASAVAQCSGKTQGKHFIIGFTDNLVVYQNTRRPSIFISTMSDQLTTVNMSSNFQIDGSPFTEDLILQPRGSQQTDIPDEFTMLGSERSLKAIEIVASNEISVHGFLNQRTTTDGFLGIPVNSLGQQYVVVTAAPLISSQFAVIGTEDSTSVQVTLRGGTSFEGQTYFAGDIVKFMVNKLESVHIWAGKNSPDDLTGSIIQTDKPVAAFSGNHCANQPGTFCDTLVEQLVPVRSWGKEHIYTAARSDDENTYRIVAYCNETTLTIPGYEDISLEPGDFWQGSLSGSGLISASQPILVMQQLASINNIVVDPSLTQVPAVQHFGYEVGFLTPANAGHDPNGFFNYINIVVKSDSRSTLTINGSPITGTGVHESPVPHTDYTSITVELPKGGGVYFVEQTDPHSSSFTAVVYGYEEYLSYAYAAGLVLPLTSTCPDIPEITTISPTTTDKPLQCKKKCIGYNFRSRSHTNNKPTFSWRRFRGADL</sequence>
<protein>
    <recommendedName>
        <fullName evidence="2">IgGFc-binding protein N-terminal domain-containing protein</fullName>
    </recommendedName>
</protein>
<dbReference type="Pfam" id="PF17517">
    <property type="entry name" value="IgGFc_binding"/>
    <property type="match status" value="1"/>
</dbReference>
<dbReference type="GeneID" id="119724973"/>
<accession>A0A913ZMD2</accession>
<evidence type="ECO:0000313" key="4">
    <source>
        <dbReference type="Proteomes" id="UP000887568"/>
    </source>
</evidence>
<dbReference type="EnsemblMetazoa" id="XM_038196327.1">
    <property type="protein sequence ID" value="XP_038052255.1"/>
    <property type="gene ID" value="LOC119724973"/>
</dbReference>
<evidence type="ECO:0000259" key="2">
    <source>
        <dbReference type="Pfam" id="PF17517"/>
    </source>
</evidence>
<dbReference type="AlphaFoldDB" id="A0A913ZMD2"/>
<feature type="chain" id="PRO_5038101503" description="IgGFc-binding protein N-terminal domain-containing protein" evidence="1">
    <location>
        <begin position="27"/>
        <end position="505"/>
    </location>
</feature>